<accession>A0A8D5ZPH4</accession>
<evidence type="ECO:0000313" key="1">
    <source>
        <dbReference type="EMBL" id="BCU82353.1"/>
    </source>
</evidence>
<dbReference type="Proteomes" id="UP000677436">
    <property type="component" value="Chromosome"/>
</dbReference>
<proteinExistence type="predicted"/>
<sequence length="63" mass="6849">MFWVDFESVAGGAGFECDGGFAGATVWVQPTELTDSNNDTTTKKIKRETILIITISPSHSTIR</sequence>
<dbReference type="AlphaFoldDB" id="A0A8D5ZPH4"/>
<dbReference type="KEGG" id="pabs:JIR001_21360"/>
<evidence type="ECO:0000313" key="2">
    <source>
        <dbReference type="Proteomes" id="UP000677436"/>
    </source>
</evidence>
<gene>
    <name evidence="1" type="ORF">JIR001_21360</name>
</gene>
<keyword evidence="2" id="KW-1185">Reference proteome</keyword>
<dbReference type="EMBL" id="AP024601">
    <property type="protein sequence ID" value="BCU82353.1"/>
    <property type="molecule type" value="Genomic_DNA"/>
</dbReference>
<protein>
    <submittedName>
        <fullName evidence="1">Uncharacterized protein</fullName>
    </submittedName>
</protein>
<name>A0A8D5ZPH4_9BACL</name>
<reference evidence="1" key="1">
    <citation type="journal article" date="2013" name="Int. J. Syst. Evol. Microbiol.">
        <title>Polycladomyces abyssicola gen. nov., sp. nov., a thermophilic filamentous bacterium isolated from hemipelagic sediment.</title>
        <authorList>
            <person name="Tsubouchi T."/>
            <person name="Shimane Y."/>
            <person name="Mori K."/>
            <person name="Usui K."/>
            <person name="Hiraki T."/>
            <person name="Tame A."/>
            <person name="Uematsu K."/>
            <person name="Maruyama T."/>
            <person name="Hatada Y."/>
        </authorList>
    </citation>
    <scope>NUCLEOTIDE SEQUENCE</scope>
    <source>
        <strain evidence="1">JIR-001</strain>
    </source>
</reference>
<organism evidence="1 2">
    <name type="scientific">Polycladomyces abyssicola</name>
    <dbReference type="NCBI Taxonomy" id="1125966"/>
    <lineage>
        <taxon>Bacteria</taxon>
        <taxon>Bacillati</taxon>
        <taxon>Bacillota</taxon>
        <taxon>Bacilli</taxon>
        <taxon>Bacillales</taxon>
        <taxon>Thermoactinomycetaceae</taxon>
        <taxon>Polycladomyces</taxon>
    </lineage>
</organism>
<reference evidence="1" key="2">
    <citation type="journal article" date="2021" name="Microbiol. Resour. Announc.">
        <title>Complete Genome Sequence of Polycladomyces abyssicola JIR-001T, Isolated from Hemipelagic Sediment in Deep Seawater.</title>
        <authorList>
            <person name="Tsubouchi T."/>
            <person name="Kaneko Y."/>
        </authorList>
    </citation>
    <scope>NUCLEOTIDE SEQUENCE</scope>
    <source>
        <strain evidence="1">JIR-001</strain>
    </source>
</reference>